<evidence type="ECO:0000256" key="11">
    <source>
        <dbReference type="RuleBase" id="RU366052"/>
    </source>
</evidence>
<evidence type="ECO:0000313" key="14">
    <source>
        <dbReference type="EMBL" id="CEP03517.1"/>
    </source>
</evidence>
<dbReference type="InterPro" id="IPR036168">
    <property type="entry name" value="AP2_Mu_C_sf"/>
</dbReference>
<evidence type="ECO:0000256" key="8">
    <source>
        <dbReference type="ARBA" id="ARBA00023034"/>
    </source>
</evidence>
<proteinExistence type="inferred from homology"/>
<evidence type="ECO:0000256" key="1">
    <source>
        <dbReference type="ARBA" id="ARBA00004255"/>
    </source>
</evidence>
<evidence type="ECO:0000256" key="4">
    <source>
        <dbReference type="ARBA" id="ARBA00022448"/>
    </source>
</evidence>
<keyword evidence="8 11" id="KW-0333">Golgi apparatus</keyword>
<dbReference type="GO" id="GO:0006888">
    <property type="term" value="P:endoplasmic reticulum to Golgi vesicle-mediated transport"/>
    <property type="evidence" value="ECO:0007669"/>
    <property type="project" value="TreeGrafter"/>
</dbReference>
<dbReference type="PROSITE" id="PS51072">
    <property type="entry name" value="MHD"/>
    <property type="match status" value="1"/>
</dbReference>
<organism evidence="14 15">
    <name type="scientific">Plasmodiophora brassicae</name>
    <name type="common">Clubroot disease agent</name>
    <dbReference type="NCBI Taxonomy" id="37360"/>
    <lineage>
        <taxon>Eukaryota</taxon>
        <taxon>Sar</taxon>
        <taxon>Rhizaria</taxon>
        <taxon>Endomyxa</taxon>
        <taxon>Phytomyxea</taxon>
        <taxon>Plasmodiophorida</taxon>
        <taxon>Plasmodiophoridae</taxon>
        <taxon>Plasmodiophora</taxon>
    </lineage>
</organism>
<dbReference type="CDD" id="cd09254">
    <property type="entry name" value="AP_delta-COPI_MHD"/>
    <property type="match status" value="1"/>
</dbReference>
<dbReference type="OrthoDB" id="10266042at2759"/>
<dbReference type="PANTHER" id="PTHR10121:SF0">
    <property type="entry name" value="COATOMER SUBUNIT DELTA"/>
    <property type="match status" value="1"/>
</dbReference>
<evidence type="ECO:0000256" key="6">
    <source>
        <dbReference type="ARBA" id="ARBA00022892"/>
    </source>
</evidence>
<evidence type="ECO:0000256" key="5">
    <source>
        <dbReference type="ARBA" id="ARBA00022490"/>
    </source>
</evidence>
<dbReference type="GO" id="GO:0051645">
    <property type="term" value="P:Golgi localization"/>
    <property type="evidence" value="ECO:0007669"/>
    <property type="project" value="TreeGrafter"/>
</dbReference>
<dbReference type="EMBL" id="CDSF01000146">
    <property type="protein sequence ID" value="CEP03517.1"/>
    <property type="molecule type" value="Genomic_DNA"/>
</dbReference>
<dbReference type="Gene3D" id="3.30.450.60">
    <property type="match status" value="1"/>
</dbReference>
<evidence type="ECO:0000256" key="12">
    <source>
        <dbReference type="SAM" id="MobiDB-lite"/>
    </source>
</evidence>
<keyword evidence="5 11" id="KW-0963">Cytoplasm</keyword>
<dbReference type="FunFam" id="3.30.450.60:FF:000003">
    <property type="entry name" value="Coatomer subunit delta"/>
    <property type="match status" value="1"/>
</dbReference>
<dbReference type="Proteomes" id="UP000039324">
    <property type="component" value="Unassembled WGS sequence"/>
</dbReference>
<evidence type="ECO:0000256" key="10">
    <source>
        <dbReference type="ARBA" id="ARBA00023329"/>
    </source>
</evidence>
<dbReference type="OMA" id="VQFRTHP"/>
<dbReference type="PANTHER" id="PTHR10121">
    <property type="entry name" value="COATOMER SUBUNIT DELTA"/>
    <property type="match status" value="1"/>
</dbReference>
<keyword evidence="15" id="KW-1185">Reference proteome</keyword>
<evidence type="ECO:0000313" key="15">
    <source>
        <dbReference type="Proteomes" id="UP000039324"/>
    </source>
</evidence>
<comment type="similarity">
    <text evidence="2 11">Belongs to the adaptor complexes medium subunit family. Delta-COP subfamily.</text>
</comment>
<comment type="subcellular location">
    <subcellularLocation>
        <location evidence="11">Cytoplasm</location>
    </subcellularLocation>
    <subcellularLocation>
        <location evidence="1 11">Golgi apparatus membrane</location>
        <topology evidence="1 11">Peripheral membrane protein</topology>
        <orientation evidence="1 11">Cytoplasmic side</orientation>
    </subcellularLocation>
    <subcellularLocation>
        <location evidence="11">Cytoplasmic vesicle</location>
        <location evidence="11">COPI-coated vesicle membrane</location>
        <topology evidence="11">Peripheral membrane protein</topology>
        <orientation evidence="11">Cytoplasmic side</orientation>
    </subcellularLocation>
</comment>
<dbReference type="InterPro" id="IPR011012">
    <property type="entry name" value="Longin-like_dom_sf"/>
</dbReference>
<keyword evidence="10" id="KW-0968">Cytoplasmic vesicle</keyword>
<dbReference type="GO" id="GO:0000139">
    <property type="term" value="C:Golgi membrane"/>
    <property type="evidence" value="ECO:0007669"/>
    <property type="project" value="UniProtKB-SubCell"/>
</dbReference>
<dbReference type="AlphaFoldDB" id="A0A0G4J7L4"/>
<sequence>MMIVSARCYSFRTGRCGISPRSFRGCGLAVCSSRRAIFLQGIRDCEGPTAMVVLSAAVVTKTGKVLVARQFIAMSKLRIEGLLSAFPKLVGSGGEHTFIETENVRYIYQPIELLYVLIITNKQSNIMEDLETLRLVAKLVPEFCHGHDEQAVSSNAFQLVFALDEVISSGYRENVSLQQVRTFTEMDSHEAKLQKIIKASKEDDARSKMKQRAAEIEKHKQKMATIQTGRGMGGGGYSSGDYLSGSGPPDYSVGTYGSSASPASPPTAYQHSRIEPTNLSRAQREQKGAVGLRLGQALGGASRQGDQFFAQLATEEHLAPVQSPPGQPLLSRPAASAAPEPAEIVDGVLVSIEEVITVHCERDGTLKQLEAVGTVKLTVGNPDYARIRLHVGALASAPKGTRFQPHPKMDKGAWTSSQILALKESDKGFPIGSSNAAPILKWKLSTSDSSFLPFSVTFWPSQENGRTVVTAEYQAESDRITLQDVRIVITTPPPQVSQCDGDYVYDNASRSLVWSIGNVEPDATGTMEWKTDPVDPDSLFPLRVQFTSQQTIAGIGVDQITMADAPDQAVEYDTRTSLTVQSFTLE</sequence>
<dbReference type="Pfam" id="PF01217">
    <property type="entry name" value="Clat_adaptor_s"/>
    <property type="match status" value="1"/>
</dbReference>
<evidence type="ECO:0000256" key="9">
    <source>
        <dbReference type="ARBA" id="ARBA00023136"/>
    </source>
</evidence>
<comment type="subunit">
    <text evidence="3 11">Oligomeric complex that consists of at least the alpha, beta, beta', gamma, delta, epsilon and zeta subunits.</text>
</comment>
<feature type="domain" description="MHD" evidence="13">
    <location>
        <begin position="345"/>
        <end position="586"/>
    </location>
</feature>
<evidence type="ECO:0000256" key="2">
    <source>
        <dbReference type="ARBA" id="ARBA00010516"/>
    </source>
</evidence>
<reference evidence="14 15" key="1">
    <citation type="submission" date="2015-02" db="EMBL/GenBank/DDBJ databases">
        <authorList>
            <person name="Chooi Y.-H."/>
        </authorList>
    </citation>
    <scope>NUCLEOTIDE SEQUENCE [LARGE SCALE GENOMIC DNA]</scope>
    <source>
        <strain evidence="14">E3</strain>
    </source>
</reference>
<dbReference type="CDD" id="cd14830">
    <property type="entry name" value="Delta_COP_N"/>
    <property type="match status" value="1"/>
</dbReference>
<keyword evidence="7 11" id="KW-0653">Protein transport</keyword>
<dbReference type="SUPFAM" id="SSF64356">
    <property type="entry name" value="SNARE-like"/>
    <property type="match status" value="1"/>
</dbReference>
<evidence type="ECO:0000259" key="13">
    <source>
        <dbReference type="PROSITE" id="PS51072"/>
    </source>
</evidence>
<accession>A0A0G4J7L4</accession>
<dbReference type="GO" id="GO:0006890">
    <property type="term" value="P:retrograde vesicle-mediated transport, Golgi to endoplasmic reticulum"/>
    <property type="evidence" value="ECO:0007669"/>
    <property type="project" value="UniProtKB-UniRule"/>
</dbReference>
<dbReference type="InterPro" id="IPR027059">
    <property type="entry name" value="Coatomer_dsu"/>
</dbReference>
<gene>
    <name evidence="14" type="ORF">PBRA_009402</name>
</gene>
<evidence type="ECO:0000256" key="7">
    <source>
        <dbReference type="ARBA" id="ARBA00022927"/>
    </source>
</evidence>
<keyword evidence="4 11" id="KW-0813">Transport</keyword>
<keyword evidence="6 11" id="KW-0931">ER-Golgi transport</keyword>
<feature type="region of interest" description="Disordered" evidence="12">
    <location>
        <begin position="253"/>
        <end position="272"/>
    </location>
</feature>
<comment type="function">
    <text evidence="11">The coatomer is a cytosolic protein complex that binds to dilysine motifs and reversibly associates with Golgi non-clathrin-coated vesicles, which further mediate biosynthetic protein transport from the ER, via the Golgi up to the trans Golgi network.</text>
</comment>
<dbReference type="Gene3D" id="2.60.40.1170">
    <property type="entry name" value="Mu homology domain, subdomain B"/>
    <property type="match status" value="2"/>
</dbReference>
<dbReference type="GO" id="GO:0015031">
    <property type="term" value="P:protein transport"/>
    <property type="evidence" value="ECO:0007669"/>
    <property type="project" value="UniProtKB-KW"/>
</dbReference>
<evidence type="ECO:0000256" key="3">
    <source>
        <dbReference type="ARBA" id="ARBA00011775"/>
    </source>
</evidence>
<dbReference type="SUPFAM" id="SSF49447">
    <property type="entry name" value="Second domain of Mu2 adaptin subunit (ap50) of ap2 adaptor"/>
    <property type="match status" value="1"/>
</dbReference>
<feature type="compositionally biased region" description="Low complexity" evidence="12">
    <location>
        <begin position="254"/>
        <end position="269"/>
    </location>
</feature>
<dbReference type="InterPro" id="IPR022775">
    <property type="entry name" value="AP_mu_sigma_su"/>
</dbReference>
<dbReference type="GO" id="GO:0030126">
    <property type="term" value="C:COPI vesicle coat"/>
    <property type="evidence" value="ECO:0007669"/>
    <property type="project" value="UniProtKB-UniRule"/>
</dbReference>
<dbReference type="Pfam" id="PF00928">
    <property type="entry name" value="Adap_comp_sub"/>
    <property type="match status" value="1"/>
</dbReference>
<name>A0A0G4J7L4_PLABS</name>
<dbReference type="STRING" id="37360.A0A0G4J7L4"/>
<keyword evidence="9 11" id="KW-0472">Membrane</keyword>
<protein>
    <recommendedName>
        <fullName evidence="11">Coatomer subunit delta</fullName>
    </recommendedName>
</protein>
<dbReference type="InterPro" id="IPR028565">
    <property type="entry name" value="MHD"/>
</dbReference>